<sequence length="227" mass="25444">MDPRLRNSKGTNLPPTLSKPVGENEVVARQRNEREEPDPMVRMVEMMKDLQQEIRQLKEGKTQEIKENVPLLANEEKPQPEGGSVMGGGANPQYLTLVEVNALLEQETKKHSGIPKSLFNQLGFGPEARRIVTESFMSIVVDTGVECFTIKSHASRAFLETTNTITFTDEDLEVEYPEHQKPLHLTATINGVQIKRELVDIRALLNLISLSTLETVGMSGKRILGWK</sequence>
<evidence type="ECO:0000256" key="1">
    <source>
        <dbReference type="SAM" id="Coils"/>
    </source>
</evidence>
<dbReference type="AlphaFoldDB" id="A0AAW2DJM3"/>
<feature type="compositionally biased region" description="Basic and acidic residues" evidence="2">
    <location>
        <begin position="26"/>
        <end position="40"/>
    </location>
</feature>
<accession>A0AAW2DJM3</accession>
<protein>
    <submittedName>
        <fullName evidence="3">Uncharacterized protein</fullName>
    </submittedName>
</protein>
<evidence type="ECO:0000313" key="4">
    <source>
        <dbReference type="Proteomes" id="UP001459277"/>
    </source>
</evidence>
<evidence type="ECO:0000256" key="2">
    <source>
        <dbReference type="SAM" id="MobiDB-lite"/>
    </source>
</evidence>
<reference evidence="3 4" key="1">
    <citation type="submission" date="2024-01" db="EMBL/GenBank/DDBJ databases">
        <title>A telomere-to-telomere, gap-free genome of sweet tea (Lithocarpus litseifolius).</title>
        <authorList>
            <person name="Zhou J."/>
        </authorList>
    </citation>
    <scope>NUCLEOTIDE SEQUENCE [LARGE SCALE GENOMIC DNA]</scope>
    <source>
        <strain evidence="3">Zhou-2022a</strain>
        <tissue evidence="3">Leaf</tissue>
    </source>
</reference>
<feature type="coiled-coil region" evidence="1">
    <location>
        <begin position="40"/>
        <end position="67"/>
    </location>
</feature>
<feature type="region of interest" description="Disordered" evidence="2">
    <location>
        <begin position="1"/>
        <end position="40"/>
    </location>
</feature>
<organism evidence="3 4">
    <name type="scientific">Lithocarpus litseifolius</name>
    <dbReference type="NCBI Taxonomy" id="425828"/>
    <lineage>
        <taxon>Eukaryota</taxon>
        <taxon>Viridiplantae</taxon>
        <taxon>Streptophyta</taxon>
        <taxon>Embryophyta</taxon>
        <taxon>Tracheophyta</taxon>
        <taxon>Spermatophyta</taxon>
        <taxon>Magnoliopsida</taxon>
        <taxon>eudicotyledons</taxon>
        <taxon>Gunneridae</taxon>
        <taxon>Pentapetalae</taxon>
        <taxon>rosids</taxon>
        <taxon>fabids</taxon>
        <taxon>Fagales</taxon>
        <taxon>Fagaceae</taxon>
        <taxon>Lithocarpus</taxon>
    </lineage>
</organism>
<dbReference type="Proteomes" id="UP001459277">
    <property type="component" value="Unassembled WGS sequence"/>
</dbReference>
<proteinExistence type="predicted"/>
<evidence type="ECO:0000313" key="3">
    <source>
        <dbReference type="EMBL" id="KAL0010848.1"/>
    </source>
</evidence>
<dbReference type="EMBL" id="JAZDWU010000002">
    <property type="protein sequence ID" value="KAL0010848.1"/>
    <property type="molecule type" value="Genomic_DNA"/>
</dbReference>
<comment type="caution">
    <text evidence="3">The sequence shown here is derived from an EMBL/GenBank/DDBJ whole genome shotgun (WGS) entry which is preliminary data.</text>
</comment>
<keyword evidence="1" id="KW-0175">Coiled coil</keyword>
<keyword evidence="4" id="KW-1185">Reference proteome</keyword>
<name>A0AAW2DJM3_9ROSI</name>
<gene>
    <name evidence="3" type="ORF">SO802_005956</name>
</gene>